<dbReference type="RefSeq" id="WP_164355564.1">
    <property type="nucleotide sequence ID" value="NZ_JAABNT010000019.1"/>
</dbReference>
<keyword evidence="1" id="KW-0812">Transmembrane</keyword>
<evidence type="ECO:0000256" key="1">
    <source>
        <dbReference type="SAM" id="Phobius"/>
    </source>
</evidence>
<accession>A0A6P0CH61</accession>
<dbReference type="Proteomes" id="UP000468591">
    <property type="component" value="Unassembled WGS sequence"/>
</dbReference>
<keyword evidence="1" id="KW-1133">Transmembrane helix</keyword>
<dbReference type="EMBL" id="JAABNT010000019">
    <property type="protein sequence ID" value="NEK24638.1"/>
    <property type="molecule type" value="Genomic_DNA"/>
</dbReference>
<feature type="transmembrane region" description="Helical" evidence="1">
    <location>
        <begin position="16"/>
        <end position="39"/>
    </location>
</feature>
<keyword evidence="1" id="KW-0472">Membrane</keyword>
<dbReference type="InterPro" id="IPR025961">
    <property type="entry name" value="Metal_resist"/>
</dbReference>
<reference evidence="2 3" key="1">
    <citation type="submission" date="2020-01" db="EMBL/GenBank/DDBJ databases">
        <title>Sulfitobacter sediminilitoris sp. nov., isolated from a tidal flat.</title>
        <authorList>
            <person name="Park S."/>
            <person name="Yoon J.-H."/>
        </authorList>
    </citation>
    <scope>NUCLEOTIDE SEQUENCE [LARGE SCALE GENOMIC DNA]</scope>
    <source>
        <strain evidence="2 3">JBTF-M27</strain>
    </source>
</reference>
<proteinExistence type="predicted"/>
<keyword evidence="3" id="KW-1185">Reference proteome</keyword>
<dbReference type="AlphaFoldDB" id="A0A6P0CH61"/>
<protein>
    <submittedName>
        <fullName evidence="2">Periplasmic heavy metal sensor</fullName>
    </submittedName>
</protein>
<organism evidence="2 3">
    <name type="scientific">Sulfitobacter sediminilitoris</name>
    <dbReference type="NCBI Taxonomy" id="2698830"/>
    <lineage>
        <taxon>Bacteria</taxon>
        <taxon>Pseudomonadati</taxon>
        <taxon>Pseudomonadota</taxon>
        <taxon>Alphaproteobacteria</taxon>
        <taxon>Rhodobacterales</taxon>
        <taxon>Roseobacteraceae</taxon>
        <taxon>Sulfitobacter</taxon>
    </lineage>
</organism>
<evidence type="ECO:0000313" key="2">
    <source>
        <dbReference type="EMBL" id="NEK24638.1"/>
    </source>
</evidence>
<dbReference type="Pfam" id="PF13801">
    <property type="entry name" value="Metal_resist"/>
    <property type="match status" value="1"/>
</dbReference>
<sequence>MTNERNPRRVGRALKWALGLSLAINLILVGFLAGAAMRFSGKDWAERRPGPELLLSGAPFVRALPHDARRALGRKLRREATDLPSRAERRALYASMIEVLRTEPFDPDDISAIFATQASTAQSLQSRAQAGWLEIVSGMTADDRADVAARLEEALTRRRDKGERRP</sequence>
<name>A0A6P0CH61_9RHOB</name>
<evidence type="ECO:0000313" key="3">
    <source>
        <dbReference type="Proteomes" id="UP000468591"/>
    </source>
</evidence>
<comment type="caution">
    <text evidence="2">The sequence shown here is derived from an EMBL/GenBank/DDBJ whole genome shotgun (WGS) entry which is preliminary data.</text>
</comment>
<gene>
    <name evidence="2" type="ORF">GV827_19855</name>
</gene>